<dbReference type="InterPro" id="IPR011990">
    <property type="entry name" value="TPR-like_helical_dom_sf"/>
</dbReference>
<feature type="domain" description="Zinc finger/thioredoxin putative" evidence="6">
    <location>
        <begin position="1"/>
        <end position="33"/>
    </location>
</feature>
<accession>A0A2W5V6W7</accession>
<dbReference type="EMBL" id="QFQP01000042">
    <property type="protein sequence ID" value="PZR05801.1"/>
    <property type="molecule type" value="Genomic_DNA"/>
</dbReference>
<dbReference type="NCBIfam" id="TIGR02098">
    <property type="entry name" value="MJ0042_CXXC"/>
    <property type="match status" value="1"/>
</dbReference>
<feature type="compositionally biased region" description="Pro residues" evidence="4">
    <location>
        <begin position="309"/>
        <end position="322"/>
    </location>
</feature>
<evidence type="ECO:0000256" key="5">
    <source>
        <dbReference type="SAM" id="Phobius"/>
    </source>
</evidence>
<dbReference type="PANTHER" id="PTHR45586:SF1">
    <property type="entry name" value="LIPOPOLYSACCHARIDE ASSEMBLY PROTEIN B"/>
    <property type="match status" value="1"/>
</dbReference>
<feature type="compositionally biased region" description="Polar residues" evidence="4">
    <location>
        <begin position="290"/>
        <end position="307"/>
    </location>
</feature>
<feature type="transmembrane region" description="Helical" evidence="5">
    <location>
        <begin position="342"/>
        <end position="361"/>
    </location>
</feature>
<dbReference type="Pfam" id="PF13432">
    <property type="entry name" value="TPR_16"/>
    <property type="match status" value="1"/>
</dbReference>
<evidence type="ECO:0000256" key="2">
    <source>
        <dbReference type="ARBA" id="ARBA00022803"/>
    </source>
</evidence>
<dbReference type="Pfam" id="PF13717">
    <property type="entry name" value="Zn_ribbon_4"/>
    <property type="match status" value="1"/>
</dbReference>
<name>A0A2W5V6W7_9BACT</name>
<evidence type="ECO:0000256" key="1">
    <source>
        <dbReference type="ARBA" id="ARBA00022737"/>
    </source>
</evidence>
<evidence type="ECO:0000259" key="6">
    <source>
        <dbReference type="Pfam" id="PF13717"/>
    </source>
</evidence>
<dbReference type="InterPro" id="IPR011723">
    <property type="entry name" value="Znf/thioredoxin_put"/>
</dbReference>
<dbReference type="PANTHER" id="PTHR45586">
    <property type="entry name" value="TPR REPEAT-CONTAINING PROTEIN PA4667"/>
    <property type="match status" value="1"/>
</dbReference>
<keyword evidence="2 3" id="KW-0802">TPR repeat</keyword>
<feature type="compositionally biased region" description="Pro residues" evidence="4">
    <location>
        <begin position="116"/>
        <end position="125"/>
    </location>
</feature>
<dbReference type="PROSITE" id="PS50005">
    <property type="entry name" value="TPR"/>
    <property type="match status" value="1"/>
</dbReference>
<feature type="compositionally biased region" description="Low complexity" evidence="4">
    <location>
        <begin position="97"/>
        <end position="115"/>
    </location>
</feature>
<feature type="compositionally biased region" description="Low complexity" evidence="4">
    <location>
        <begin position="45"/>
        <end position="60"/>
    </location>
</feature>
<feature type="repeat" description="TPR" evidence="3">
    <location>
        <begin position="657"/>
        <end position="690"/>
    </location>
</feature>
<evidence type="ECO:0000313" key="8">
    <source>
        <dbReference type="Proteomes" id="UP000249061"/>
    </source>
</evidence>
<keyword evidence="5" id="KW-0472">Membrane</keyword>
<dbReference type="Gene3D" id="1.25.40.10">
    <property type="entry name" value="Tetratricopeptide repeat domain"/>
    <property type="match status" value="2"/>
</dbReference>
<organism evidence="7 8">
    <name type="scientific">Archangium gephyra</name>
    <dbReference type="NCBI Taxonomy" id="48"/>
    <lineage>
        <taxon>Bacteria</taxon>
        <taxon>Pseudomonadati</taxon>
        <taxon>Myxococcota</taxon>
        <taxon>Myxococcia</taxon>
        <taxon>Myxococcales</taxon>
        <taxon>Cystobacterineae</taxon>
        <taxon>Archangiaceae</taxon>
        <taxon>Archangium</taxon>
    </lineage>
</organism>
<dbReference type="SUPFAM" id="SSF48452">
    <property type="entry name" value="TPR-like"/>
    <property type="match status" value="2"/>
</dbReference>
<feature type="region of interest" description="Disordered" evidence="4">
    <location>
        <begin position="285"/>
        <end position="337"/>
    </location>
</feature>
<dbReference type="SMART" id="SM00028">
    <property type="entry name" value="TPR"/>
    <property type="match status" value="6"/>
</dbReference>
<dbReference type="Pfam" id="PF14559">
    <property type="entry name" value="TPR_19"/>
    <property type="match status" value="1"/>
</dbReference>
<gene>
    <name evidence="7" type="ORF">DI536_31630</name>
</gene>
<feature type="compositionally biased region" description="Low complexity" evidence="4">
    <location>
        <begin position="231"/>
        <end position="240"/>
    </location>
</feature>
<evidence type="ECO:0000313" key="7">
    <source>
        <dbReference type="EMBL" id="PZR05801.1"/>
    </source>
</evidence>
<keyword evidence="1" id="KW-0677">Repeat</keyword>
<sequence>MRIVCQKCSAAYAIDDKFVTPKGVRAQCPRCRHLQLVKKDDAPAAAAPAPAAGPASGPSPFLFDMAGPSASQPPTSSGSGVHFGTTAPAPGAPPAANPFDFAAPTNPVGSPFDFSAPPPPAPPFPAKSKPPAAPQPPAQASPFDFSAPAPGGGDANPFDFGAPPPGAPAAPSPFDFSPPAGPAPAQPSPFDFGAPPPPAPPSSDADSPFDFSGVGGGLPLADAAPPPPPARASAPRAKPAAAPPPPAPSADAGAAGVKCRSCGKELSDAFDQALGVCDDCRNRAADPETGSLQPALTTSVPPRSTSKPVFPPVGTPASPPEPNTVRTAARGGGSDGPSRGRMIGMVLGGVALVLVVGLLFWKRPWQTRPPPLVVKAGTPTARTPDALVQQWRLKYPDLDGRSASQLSDEGEELLAKDTTQSYRDAEEAFEQALVLSPGDDRALAGWVLSVAFGRPGRIDDPTAAAAESMLMANEQRSGDLRVFVAHAHLLIARGGNPNDIKVLAERGLSSKDPHIKALAALAIGQTFLSKNPQLAAENFQTALTTDPKLKRAYFFQAQLAAIQGKYKEATRSLEKRLELDADQWEAAEELARLLVDVGEPARAKKVLEAARAAAPKSARPRLGLAVLGYQHLGDLAGATTELNSLIEDPELSKPIRVDALLHLGTLQRVQGETDRSAETLERALELSPDSVPVRLQKFLVLLDKGVTSSARLELDGLKGKLGDKYLEATLEGRLLIGENRLDEAMQTLSSTVESDPRRVDALLLSGAAAARARKDGKAWELCLRRGTRLDYASRPVGSMTQLYVRPADLLKPAVGAYNSLVKQLDEDPSPSLCEGLIAWFSEDHAGADRLFAKVTSIDPKNATAYAYRSFYSLRKKDVASATRYAARAVESLRTDSNAHLAQALALMASKKPDQAKVSAQAALKFNPQSLAAKVILGSVEASRKNDDEARRTLTSVLLSDSYYRDAKRVLFEHQL</sequence>
<feature type="compositionally biased region" description="Pro residues" evidence="4">
    <location>
        <begin position="162"/>
        <end position="171"/>
    </location>
</feature>
<feature type="compositionally biased region" description="Polar residues" evidence="4">
    <location>
        <begin position="69"/>
        <end position="79"/>
    </location>
</feature>
<comment type="caution">
    <text evidence="7">The sequence shown here is derived from an EMBL/GenBank/DDBJ whole genome shotgun (WGS) entry which is preliminary data.</text>
</comment>
<proteinExistence type="predicted"/>
<keyword evidence="5" id="KW-0812">Transmembrane</keyword>
<reference evidence="7 8" key="1">
    <citation type="submission" date="2017-08" db="EMBL/GenBank/DDBJ databases">
        <title>Infants hospitalized years apart are colonized by the same room-sourced microbial strains.</title>
        <authorList>
            <person name="Brooks B."/>
            <person name="Olm M.R."/>
            <person name="Firek B.A."/>
            <person name="Baker R."/>
            <person name="Thomas B.C."/>
            <person name="Morowitz M.J."/>
            <person name="Banfield J.F."/>
        </authorList>
    </citation>
    <scope>NUCLEOTIDE SEQUENCE [LARGE SCALE GENOMIC DNA]</scope>
    <source>
        <strain evidence="7">S2_003_000_R2_14</strain>
    </source>
</reference>
<dbReference type="Pfam" id="PF13174">
    <property type="entry name" value="TPR_6"/>
    <property type="match status" value="1"/>
</dbReference>
<feature type="compositionally biased region" description="Low complexity" evidence="4">
    <location>
        <begin position="202"/>
        <end position="212"/>
    </location>
</feature>
<dbReference type="InterPro" id="IPR051012">
    <property type="entry name" value="CellSynth/LPSAsmb/PSIAsmb"/>
</dbReference>
<dbReference type="Proteomes" id="UP000249061">
    <property type="component" value="Unassembled WGS sequence"/>
</dbReference>
<dbReference type="AlphaFoldDB" id="A0A2W5V6W7"/>
<feature type="region of interest" description="Disordered" evidence="4">
    <location>
        <begin position="45"/>
        <end position="255"/>
    </location>
</feature>
<keyword evidence="5" id="KW-1133">Transmembrane helix</keyword>
<evidence type="ECO:0000256" key="3">
    <source>
        <dbReference type="PROSITE-ProRule" id="PRU00339"/>
    </source>
</evidence>
<dbReference type="InterPro" id="IPR019734">
    <property type="entry name" value="TPR_rpt"/>
</dbReference>
<evidence type="ECO:0000256" key="4">
    <source>
        <dbReference type="SAM" id="MobiDB-lite"/>
    </source>
</evidence>
<protein>
    <recommendedName>
        <fullName evidence="6">Zinc finger/thioredoxin putative domain-containing protein</fullName>
    </recommendedName>
</protein>